<feature type="domain" description="DNA helicase Pif1-like 2B" evidence="2">
    <location>
        <begin position="329"/>
        <end position="371"/>
    </location>
</feature>
<evidence type="ECO:0008006" key="5">
    <source>
        <dbReference type="Google" id="ProtNLM"/>
    </source>
</evidence>
<reference evidence="3" key="1">
    <citation type="submission" date="2023-02" db="EMBL/GenBank/DDBJ databases">
        <title>Genome of toxic invasive species Heracleum sosnowskyi carries increased number of genes despite the absence of recent whole-genome duplications.</title>
        <authorList>
            <person name="Schelkunov M."/>
            <person name="Shtratnikova V."/>
            <person name="Makarenko M."/>
            <person name="Klepikova A."/>
            <person name="Omelchenko D."/>
            <person name="Novikova G."/>
            <person name="Obukhova E."/>
            <person name="Bogdanov V."/>
            <person name="Penin A."/>
            <person name="Logacheva M."/>
        </authorList>
    </citation>
    <scope>NUCLEOTIDE SEQUENCE</scope>
    <source>
        <strain evidence="3">Hsosn_3</strain>
        <tissue evidence="3">Leaf</tissue>
    </source>
</reference>
<dbReference type="AlphaFoldDB" id="A0AAD8M661"/>
<dbReference type="Pfam" id="PF14214">
    <property type="entry name" value="Helitron_like_N"/>
    <property type="match status" value="1"/>
</dbReference>
<protein>
    <recommendedName>
        <fullName evidence="5">ATP-dependent DNA helicase</fullName>
    </recommendedName>
</protein>
<dbReference type="Proteomes" id="UP001237642">
    <property type="component" value="Unassembled WGS sequence"/>
</dbReference>
<keyword evidence="4" id="KW-1185">Reference proteome</keyword>
<dbReference type="Pfam" id="PF21530">
    <property type="entry name" value="Pif1_2B_dom"/>
    <property type="match status" value="1"/>
</dbReference>
<evidence type="ECO:0000313" key="4">
    <source>
        <dbReference type="Proteomes" id="UP001237642"/>
    </source>
</evidence>
<dbReference type="PANTHER" id="PTHR10492:SF93">
    <property type="entry name" value="ATP-DEPENDENT DNA HELICASE"/>
    <property type="match status" value="1"/>
</dbReference>
<evidence type="ECO:0000259" key="2">
    <source>
        <dbReference type="Pfam" id="PF21530"/>
    </source>
</evidence>
<reference evidence="3" key="2">
    <citation type="submission" date="2023-05" db="EMBL/GenBank/DDBJ databases">
        <authorList>
            <person name="Schelkunov M.I."/>
        </authorList>
    </citation>
    <scope>NUCLEOTIDE SEQUENCE</scope>
    <source>
        <strain evidence="3">Hsosn_3</strain>
        <tissue evidence="3">Leaf</tissue>
    </source>
</reference>
<dbReference type="EMBL" id="JAUIZM010000010">
    <property type="protein sequence ID" value="KAK1360977.1"/>
    <property type="molecule type" value="Genomic_DNA"/>
</dbReference>
<name>A0AAD8M661_9APIA</name>
<dbReference type="InterPro" id="IPR049163">
    <property type="entry name" value="Pif1-like_2B_dom"/>
</dbReference>
<dbReference type="InterPro" id="IPR025476">
    <property type="entry name" value="Helitron_helicase-like"/>
</dbReference>
<accession>A0AAD8M661</accession>
<gene>
    <name evidence="3" type="ORF">POM88_045451</name>
</gene>
<evidence type="ECO:0000313" key="3">
    <source>
        <dbReference type="EMBL" id="KAK1360977.1"/>
    </source>
</evidence>
<proteinExistence type="predicted"/>
<dbReference type="PANTHER" id="PTHR10492">
    <property type="match status" value="1"/>
</dbReference>
<dbReference type="InterPro" id="IPR027417">
    <property type="entry name" value="P-loop_NTPase"/>
</dbReference>
<feature type="domain" description="Helitron helicase-like" evidence="1">
    <location>
        <begin position="55"/>
        <end position="184"/>
    </location>
</feature>
<evidence type="ECO:0000259" key="1">
    <source>
        <dbReference type="Pfam" id="PF14214"/>
    </source>
</evidence>
<sequence>MFRQLREHFAGIHPEPVGLRLLERRTSDGRLENLPTANDYEFAGLVVDNDFTNCRDVVAEHKKRGLQHINVGKRVILPSSFTGGYRYMQQNFQDSLAVCKQYGHPDLFITFTCNPKWDEIQDAVQSSGSHDASVRPDLVARVFKMKLDAMMNDLTKKHVLGRVLAVVYTVEFQKRGLPHAHIVLWLDNRHVVPFHRGLLIKYQAHINGNKVQFREWVLAVGDGLQESIAIGDDPEPLWITLPEEVFIHYSGDPLQAIVKEIYSEIQPMHGDLEYLRNRAILTPLNEHVENVNITVLQMLPGDFKEYKSCDSVCKGSSHSEADEVLYPPEFLNSLKFSGMPNHEIKVKVGAPIMLLRNLNAKKGLCNDLKVDVLTLDMNSPVEQVYSGPMSLASDDCSPEDATLYRLQDIVAKDKPEGETDTNPIDRTVAHLLFHRTIEFSENLKKVESPTSTNLLAMPRGVLAENYNSMEMRYDEALRGLVCAGIKMSKSSSCMNMPEYASNCEELQKEVTEVHPLTNSQRWILPLPFFGELLSARIQV</sequence>
<comment type="caution">
    <text evidence="3">The sequence shown here is derived from an EMBL/GenBank/DDBJ whole genome shotgun (WGS) entry which is preliminary data.</text>
</comment>
<dbReference type="SUPFAM" id="SSF52540">
    <property type="entry name" value="P-loop containing nucleoside triphosphate hydrolases"/>
    <property type="match status" value="1"/>
</dbReference>
<organism evidence="3 4">
    <name type="scientific">Heracleum sosnowskyi</name>
    <dbReference type="NCBI Taxonomy" id="360622"/>
    <lineage>
        <taxon>Eukaryota</taxon>
        <taxon>Viridiplantae</taxon>
        <taxon>Streptophyta</taxon>
        <taxon>Embryophyta</taxon>
        <taxon>Tracheophyta</taxon>
        <taxon>Spermatophyta</taxon>
        <taxon>Magnoliopsida</taxon>
        <taxon>eudicotyledons</taxon>
        <taxon>Gunneridae</taxon>
        <taxon>Pentapetalae</taxon>
        <taxon>asterids</taxon>
        <taxon>campanulids</taxon>
        <taxon>Apiales</taxon>
        <taxon>Apiaceae</taxon>
        <taxon>Apioideae</taxon>
        <taxon>apioid superclade</taxon>
        <taxon>Tordylieae</taxon>
        <taxon>Tordyliinae</taxon>
        <taxon>Heracleum</taxon>
    </lineage>
</organism>